<gene>
    <name evidence="2" type="ORF">FHG64_17495</name>
</gene>
<dbReference type="KEGG" id="afla:FHG64_17495"/>
<keyword evidence="1" id="KW-1133">Transmembrane helix</keyword>
<evidence type="ECO:0000256" key="1">
    <source>
        <dbReference type="SAM" id="Phobius"/>
    </source>
</evidence>
<dbReference type="Proteomes" id="UP000309016">
    <property type="component" value="Chromosome"/>
</dbReference>
<keyword evidence="1" id="KW-0812">Transmembrane</keyword>
<accession>A0A5B7X6F2</accession>
<dbReference type="EMBL" id="CP040812">
    <property type="protein sequence ID" value="QCY71046.1"/>
    <property type="molecule type" value="Genomic_DNA"/>
</dbReference>
<organism evidence="2 3">
    <name type="scientific">Antarcticibacterium flavum</name>
    <dbReference type="NCBI Taxonomy" id="2058175"/>
    <lineage>
        <taxon>Bacteria</taxon>
        <taxon>Pseudomonadati</taxon>
        <taxon>Bacteroidota</taxon>
        <taxon>Flavobacteriia</taxon>
        <taxon>Flavobacteriales</taxon>
        <taxon>Flavobacteriaceae</taxon>
        <taxon>Antarcticibacterium</taxon>
    </lineage>
</organism>
<proteinExistence type="predicted"/>
<feature type="transmembrane region" description="Helical" evidence="1">
    <location>
        <begin position="84"/>
        <end position="104"/>
    </location>
</feature>
<reference evidence="2 3" key="1">
    <citation type="submission" date="2019-06" db="EMBL/GenBank/DDBJ databases">
        <title>Complete genome sequence of Antarcticibacterium flavum KCTC 52984T from an Antarctic marine sediment.</title>
        <authorList>
            <person name="Lee Y.M."/>
            <person name="Shin S.C."/>
        </authorList>
    </citation>
    <scope>NUCLEOTIDE SEQUENCE [LARGE SCALE GENOMIC DNA]</scope>
    <source>
        <strain evidence="2 3">KCTC 52984</strain>
    </source>
</reference>
<keyword evidence="3" id="KW-1185">Reference proteome</keyword>
<feature type="transmembrane region" description="Helical" evidence="1">
    <location>
        <begin position="60"/>
        <end position="78"/>
    </location>
</feature>
<dbReference type="OrthoDB" id="1438982at2"/>
<dbReference type="AlphaFoldDB" id="A0A5B7X6F2"/>
<dbReference type="RefSeq" id="WP_139067599.1">
    <property type="nucleotide sequence ID" value="NZ_CP040812.1"/>
</dbReference>
<evidence type="ECO:0000313" key="2">
    <source>
        <dbReference type="EMBL" id="QCY71046.1"/>
    </source>
</evidence>
<keyword evidence="1" id="KW-0472">Membrane</keyword>
<evidence type="ECO:0000313" key="3">
    <source>
        <dbReference type="Proteomes" id="UP000309016"/>
    </source>
</evidence>
<sequence>MNSIKQRKMFETRAYKLDPGSDFVEVDYRSSKEKLKYRIHLLEVGTDIQYEADNLIAGKIVMVIMAIMSIASVVFYFINKPEEPGMYIANAIVWGGMVIIGILIPNKDDLIIANGSKVIRLFRNKPDETEALNFANFLIEKSNKKKKETLINFELPEDQFNANIHWLQSMNLIDKDELAQLQADFSIKKLI</sequence>
<protein>
    <submittedName>
        <fullName evidence="2">Uncharacterized protein</fullName>
    </submittedName>
</protein>
<name>A0A5B7X6F2_9FLAO</name>